<dbReference type="PANTHER" id="PTHR39166">
    <property type="entry name" value="BLL1166 PROTEIN"/>
    <property type="match status" value="1"/>
</dbReference>
<comment type="caution">
    <text evidence="1">The sequence shown here is derived from an EMBL/GenBank/DDBJ whole genome shotgun (WGS) entry which is preliminary data.</text>
</comment>
<dbReference type="RefSeq" id="WP_140471068.1">
    <property type="nucleotide sequence ID" value="NZ_RCZD01000003.1"/>
</dbReference>
<dbReference type="EMBL" id="RCZD01000003">
    <property type="protein sequence ID" value="TPG63306.1"/>
    <property type="molecule type" value="Genomic_DNA"/>
</dbReference>
<dbReference type="InterPro" id="IPR009267">
    <property type="entry name" value="NTP_transf_6"/>
</dbReference>
<proteinExistence type="predicted"/>
<dbReference type="AlphaFoldDB" id="A0A502GQN9"/>
<dbReference type="GO" id="GO:0016740">
    <property type="term" value="F:transferase activity"/>
    <property type="evidence" value="ECO:0007669"/>
    <property type="project" value="UniProtKB-KW"/>
</dbReference>
<accession>A0A502GQN9</accession>
<protein>
    <submittedName>
        <fullName evidence="1">Nucleotidyltransferase family protein</fullName>
    </submittedName>
</protein>
<dbReference type="Proteomes" id="UP000317663">
    <property type="component" value="Unassembled WGS sequence"/>
</dbReference>
<dbReference type="OrthoDB" id="9805247at2"/>
<sequence length="184" mass="20778">MNEQQRQHTIIGWIEADPMRMLALRTAQELALNDWCLAAGFVRNLVWDRLHGLADATPLNDIDVVYFDPQNVSVDIEKRLEQRLNAAAPLPWSVKNQARMHILHSHAPYASSSDAMSYWVETETVIGATLDHEGKVQLVTPLGTAELFAFSITANPRHGSPQVMLGRAESKGWLSRWPRLQLKM</sequence>
<reference evidence="1 2" key="1">
    <citation type="journal article" date="2019" name="Environ. Microbiol.">
        <title>Species interactions and distinct microbial communities in high Arctic permafrost affected cryosols are associated with the CH4 and CO2 gas fluxes.</title>
        <authorList>
            <person name="Altshuler I."/>
            <person name="Hamel J."/>
            <person name="Turney S."/>
            <person name="Magnuson E."/>
            <person name="Levesque R."/>
            <person name="Greer C."/>
            <person name="Whyte L.G."/>
        </authorList>
    </citation>
    <scope>NUCLEOTIDE SEQUENCE [LARGE SCALE GENOMIC DNA]</scope>
    <source>
        <strain evidence="1 2">E4</strain>
    </source>
</reference>
<organism evidence="1 2">
    <name type="scientific">Ewingella americana</name>
    <dbReference type="NCBI Taxonomy" id="41202"/>
    <lineage>
        <taxon>Bacteria</taxon>
        <taxon>Pseudomonadati</taxon>
        <taxon>Pseudomonadota</taxon>
        <taxon>Gammaproteobacteria</taxon>
        <taxon>Enterobacterales</taxon>
        <taxon>Yersiniaceae</taxon>
        <taxon>Ewingella</taxon>
    </lineage>
</organism>
<dbReference type="Pfam" id="PF06042">
    <property type="entry name" value="NTP_transf_6"/>
    <property type="match status" value="1"/>
</dbReference>
<evidence type="ECO:0000313" key="1">
    <source>
        <dbReference type="EMBL" id="TPG63306.1"/>
    </source>
</evidence>
<name>A0A502GQN9_9GAMM</name>
<gene>
    <name evidence="1" type="ORF">EAH77_06945</name>
</gene>
<dbReference type="PANTHER" id="PTHR39166:SF1">
    <property type="entry name" value="BLL1166 PROTEIN"/>
    <property type="match status" value="1"/>
</dbReference>
<keyword evidence="1" id="KW-0808">Transferase</keyword>
<evidence type="ECO:0000313" key="2">
    <source>
        <dbReference type="Proteomes" id="UP000317663"/>
    </source>
</evidence>
<keyword evidence="2" id="KW-1185">Reference proteome</keyword>